<reference evidence="4" key="2">
    <citation type="journal article" date="2015" name="Gigascience">
        <title>Reconstructing a comprehensive transcriptome assembly of a white-pupal translocated strain of the pest fruit fly Bactrocera cucurbitae.</title>
        <authorList>
            <person name="Sim S.B."/>
            <person name="Calla B."/>
            <person name="Hall B."/>
            <person name="DeRego T."/>
            <person name="Geib S.M."/>
        </authorList>
    </citation>
    <scope>NUCLEOTIDE SEQUENCE</scope>
</reference>
<dbReference type="InterPro" id="IPR016186">
    <property type="entry name" value="C-type_lectin-like/link_sf"/>
</dbReference>
<dbReference type="PROSITE" id="PS00615">
    <property type="entry name" value="C_TYPE_LECTIN_1"/>
    <property type="match status" value="1"/>
</dbReference>
<name>A0A0A1WLV4_ZEUCU</name>
<proteinExistence type="predicted"/>
<feature type="domain" description="C-type lectin" evidence="3">
    <location>
        <begin position="63"/>
        <end position="177"/>
    </location>
</feature>
<feature type="chain" id="PRO_5001982410" evidence="2">
    <location>
        <begin position="22"/>
        <end position="190"/>
    </location>
</feature>
<dbReference type="InterPro" id="IPR001304">
    <property type="entry name" value="C-type_lectin-like"/>
</dbReference>
<evidence type="ECO:0000313" key="4">
    <source>
        <dbReference type="EMBL" id="JAC99791.1"/>
    </source>
</evidence>
<dbReference type="InterPro" id="IPR050111">
    <property type="entry name" value="C-type_lectin/snaclec_domain"/>
</dbReference>
<evidence type="ECO:0000256" key="1">
    <source>
        <dbReference type="ARBA" id="ARBA00023157"/>
    </source>
</evidence>
<dbReference type="Pfam" id="PF00059">
    <property type="entry name" value="Lectin_C"/>
    <property type="match status" value="1"/>
</dbReference>
<organism evidence="4">
    <name type="scientific">Zeugodacus cucurbitae</name>
    <name type="common">Melon fruit fly</name>
    <name type="synonym">Bactrocera cucurbitae</name>
    <dbReference type="NCBI Taxonomy" id="28588"/>
    <lineage>
        <taxon>Eukaryota</taxon>
        <taxon>Metazoa</taxon>
        <taxon>Ecdysozoa</taxon>
        <taxon>Arthropoda</taxon>
        <taxon>Hexapoda</taxon>
        <taxon>Insecta</taxon>
        <taxon>Pterygota</taxon>
        <taxon>Neoptera</taxon>
        <taxon>Endopterygota</taxon>
        <taxon>Diptera</taxon>
        <taxon>Brachycera</taxon>
        <taxon>Muscomorpha</taxon>
        <taxon>Tephritoidea</taxon>
        <taxon>Tephritidae</taxon>
        <taxon>Zeugodacus</taxon>
        <taxon>Zeugodacus</taxon>
    </lineage>
</organism>
<dbReference type="SMART" id="SM00034">
    <property type="entry name" value="CLECT"/>
    <property type="match status" value="1"/>
</dbReference>
<reference evidence="4" key="1">
    <citation type="submission" date="2014-11" db="EMBL/GenBank/DDBJ databases">
        <authorList>
            <person name="Geib S."/>
        </authorList>
    </citation>
    <scope>NUCLEOTIDE SEQUENCE</scope>
</reference>
<feature type="signal peptide" evidence="2">
    <location>
        <begin position="1"/>
        <end position="21"/>
    </location>
</feature>
<dbReference type="EMBL" id="GBXI01014500">
    <property type="protein sequence ID" value="JAC99791.1"/>
    <property type="molecule type" value="Transcribed_RNA"/>
</dbReference>
<keyword evidence="1" id="KW-1015">Disulfide bond</keyword>
<dbReference type="InterPro" id="IPR016187">
    <property type="entry name" value="CTDL_fold"/>
</dbReference>
<dbReference type="PROSITE" id="PS50041">
    <property type="entry name" value="C_TYPE_LECTIN_2"/>
    <property type="match status" value="1"/>
</dbReference>
<keyword evidence="2" id="KW-0732">Signal</keyword>
<protein>
    <submittedName>
        <fullName evidence="4">Nattectin</fullName>
    </submittedName>
</protein>
<evidence type="ECO:0000259" key="3">
    <source>
        <dbReference type="PROSITE" id="PS50041"/>
    </source>
</evidence>
<dbReference type="PANTHER" id="PTHR22803">
    <property type="entry name" value="MANNOSE, PHOSPHOLIPASE, LECTIN RECEPTOR RELATED"/>
    <property type="match status" value="1"/>
</dbReference>
<sequence>MKSSRKLILLLTILMLASIKATPSTTEVQQKTPDDFSYEDYLNRTEKRLTSYDAPFSPLQRKYIVTLIKLNWYAAYAFCDQNGWSLVSIESTLEQFQVQNYLNYFNLQSNHFWTSGNKLADLQNYRWGYNGSKFSYTNWVTGGPNSFMGGQHCVKLQENTLKWDNDFCENSHHFICEMNIDSGYGYTVRR</sequence>
<dbReference type="InterPro" id="IPR018378">
    <property type="entry name" value="C-type_lectin_CS"/>
</dbReference>
<dbReference type="SUPFAM" id="SSF56436">
    <property type="entry name" value="C-type lectin-like"/>
    <property type="match status" value="1"/>
</dbReference>
<evidence type="ECO:0000256" key="2">
    <source>
        <dbReference type="SAM" id="SignalP"/>
    </source>
</evidence>
<dbReference type="AlphaFoldDB" id="A0A0A1WLV4"/>
<gene>
    <name evidence="4" type="primary">NATTE</name>
    <name evidence="4" type="ORF">g.5690</name>
</gene>
<dbReference type="CDD" id="cd00037">
    <property type="entry name" value="CLECT"/>
    <property type="match status" value="1"/>
</dbReference>
<dbReference type="Gene3D" id="3.10.100.10">
    <property type="entry name" value="Mannose-Binding Protein A, subunit A"/>
    <property type="match status" value="1"/>
</dbReference>
<accession>A0A0A1WLV4</accession>